<evidence type="ECO:0000313" key="1">
    <source>
        <dbReference type="EMBL" id="ORV00977.1"/>
    </source>
</evidence>
<dbReference type="AlphaFoldDB" id="A0A1X1R7U6"/>
<proteinExistence type="predicted"/>
<dbReference type="STRING" id="1793.AWC04_14995"/>
<name>A0A1X1R7U6_MYCFA</name>
<protein>
    <submittedName>
        <fullName evidence="1">Uncharacterized protein</fullName>
    </submittedName>
</protein>
<organism evidence="1 2">
    <name type="scientific">Mycolicibacterium fallax</name>
    <name type="common">Mycobacterium fallax</name>
    <dbReference type="NCBI Taxonomy" id="1793"/>
    <lineage>
        <taxon>Bacteria</taxon>
        <taxon>Bacillati</taxon>
        <taxon>Actinomycetota</taxon>
        <taxon>Actinomycetes</taxon>
        <taxon>Mycobacteriales</taxon>
        <taxon>Mycobacteriaceae</taxon>
        <taxon>Mycolicibacterium</taxon>
    </lineage>
</organism>
<gene>
    <name evidence="1" type="ORF">AWC04_14995</name>
</gene>
<reference evidence="1 2" key="1">
    <citation type="submission" date="2016-01" db="EMBL/GenBank/DDBJ databases">
        <title>The new phylogeny of the genus Mycobacterium.</title>
        <authorList>
            <person name="Tarcisio F."/>
            <person name="Conor M."/>
            <person name="Antonella G."/>
            <person name="Elisabetta G."/>
            <person name="Giulia F.S."/>
            <person name="Sara T."/>
            <person name="Anna F."/>
            <person name="Clotilde B."/>
            <person name="Roberto B."/>
            <person name="Veronica D.S."/>
            <person name="Fabio R."/>
            <person name="Monica P."/>
            <person name="Olivier J."/>
            <person name="Enrico T."/>
            <person name="Nicola S."/>
        </authorList>
    </citation>
    <scope>NUCLEOTIDE SEQUENCE [LARGE SCALE GENOMIC DNA]</scope>
    <source>
        <strain evidence="1 2">DSM 44179</strain>
    </source>
</reference>
<dbReference type="Proteomes" id="UP000193484">
    <property type="component" value="Unassembled WGS sequence"/>
</dbReference>
<dbReference type="EMBL" id="LQOJ01000048">
    <property type="protein sequence ID" value="ORV00977.1"/>
    <property type="molecule type" value="Genomic_DNA"/>
</dbReference>
<sequence length="123" mass="12730">MPKLNITGILMALAGAAVVFVIFAAGSGDGDKMLGGIEFLFIIAIPLAIALWIKSRLSGGGGGGKPRLSALAQAQLQQRDAIEEAHRAVSEAVEGTRAAHVEEAQQAIAAAEQLVAELDGRWV</sequence>
<comment type="caution">
    <text evidence="1">The sequence shown here is derived from an EMBL/GenBank/DDBJ whole genome shotgun (WGS) entry which is preliminary data.</text>
</comment>
<evidence type="ECO:0000313" key="2">
    <source>
        <dbReference type="Proteomes" id="UP000193484"/>
    </source>
</evidence>
<accession>A0A1X1R7U6</accession>
<dbReference type="RefSeq" id="WP_085098136.1">
    <property type="nucleotide sequence ID" value="NZ_AP022603.1"/>
</dbReference>
<keyword evidence="2" id="KW-1185">Reference proteome</keyword>